<reference evidence="6" key="1">
    <citation type="submission" date="2025-08" db="UniProtKB">
        <authorList>
            <consortium name="Ensembl"/>
        </authorList>
    </citation>
    <scope>IDENTIFICATION</scope>
</reference>
<dbReference type="AlphaFoldDB" id="A0A8C3X3N9"/>
<comment type="similarity">
    <text evidence="1">Belongs to the TRAFAC class TrmE-Era-EngA-EngB-Septin-like GTPase superfamily. AIG1/Toc34/Toc159-like paraseptin GTPase family. IAN subfamily.</text>
</comment>
<dbReference type="GO" id="GO:0042803">
    <property type="term" value="F:protein homodimerization activity"/>
    <property type="evidence" value="ECO:0007669"/>
    <property type="project" value="Ensembl"/>
</dbReference>
<dbReference type="GeneTree" id="ENSGT00940000159509"/>
<feature type="domain" description="AIG1-type G" evidence="5">
    <location>
        <begin position="16"/>
        <end position="204"/>
    </location>
</feature>
<dbReference type="InterPro" id="IPR045058">
    <property type="entry name" value="GIMA/IAN/Toc"/>
</dbReference>
<dbReference type="SUPFAM" id="SSF52540">
    <property type="entry name" value="P-loop containing nucleoside triphosphate hydrolases"/>
    <property type="match status" value="1"/>
</dbReference>
<dbReference type="PROSITE" id="PS51720">
    <property type="entry name" value="G_AIG1"/>
    <property type="match status" value="1"/>
</dbReference>
<accession>A0A8C3X3N9</accession>
<keyword evidence="7" id="KW-1185">Reference proteome</keyword>
<reference evidence="6" key="2">
    <citation type="submission" date="2025-09" db="UniProtKB">
        <authorList>
            <consortium name="Ensembl"/>
        </authorList>
    </citation>
    <scope>IDENTIFICATION</scope>
</reference>
<evidence type="ECO:0000256" key="4">
    <source>
        <dbReference type="SAM" id="MobiDB-lite"/>
    </source>
</evidence>
<proteinExistence type="inferred from homology"/>
<organism evidence="6 7">
    <name type="scientific">Catagonus wagneri</name>
    <name type="common">Chacoan peccary</name>
    <dbReference type="NCBI Taxonomy" id="51154"/>
    <lineage>
        <taxon>Eukaryota</taxon>
        <taxon>Metazoa</taxon>
        <taxon>Chordata</taxon>
        <taxon>Craniata</taxon>
        <taxon>Vertebrata</taxon>
        <taxon>Euteleostomi</taxon>
        <taxon>Mammalia</taxon>
        <taxon>Eutheria</taxon>
        <taxon>Laurasiatheria</taxon>
        <taxon>Artiodactyla</taxon>
        <taxon>Suina</taxon>
        <taxon>Tayassuidae</taxon>
        <taxon>Catagonus</taxon>
    </lineage>
</organism>
<dbReference type="FunFam" id="3.40.50.300:FF:000840">
    <property type="entry name" value="Immune-associated nucleotide-binding protein 9"/>
    <property type="match status" value="1"/>
</dbReference>
<sequence>RVPWEPPDINMAEPQDDTLRIVLVGKTGSGKSATANTILGEKRFESRISPHAVTKSCQKASRKWNGRDLLVVDTPGFFDTKESLHSTCEEISKCLGRHTAEEQKTVQLIKTVFGEAVLQHMIVLFTRKEDLEDGSLSDFVSDADENLRSIIKDCGDRYCAFSNCSRTGQAEKEAQVQELVALIERMVRNNGGAYFANSIYEEVSERLRKQAEDQEILSERLQKEREELEKENAHKPLQEKEKQKELVSMKHEELMRTLKEEAEKSILEAVFKKIKSLLLKIWEMFANFGD</sequence>
<keyword evidence="2" id="KW-0547">Nucleotide-binding</keyword>
<evidence type="ECO:0000313" key="7">
    <source>
        <dbReference type="Proteomes" id="UP000694540"/>
    </source>
</evidence>
<evidence type="ECO:0000256" key="3">
    <source>
        <dbReference type="ARBA" id="ARBA00023134"/>
    </source>
</evidence>
<dbReference type="InterPro" id="IPR006703">
    <property type="entry name" value="G_AIG1"/>
</dbReference>
<dbReference type="GO" id="GO:0005525">
    <property type="term" value="F:GTP binding"/>
    <property type="evidence" value="ECO:0007669"/>
    <property type="project" value="UniProtKB-KW"/>
</dbReference>
<name>A0A8C3X3N9_9CETA</name>
<evidence type="ECO:0000259" key="5">
    <source>
        <dbReference type="PROSITE" id="PS51720"/>
    </source>
</evidence>
<dbReference type="Proteomes" id="UP000694540">
    <property type="component" value="Unplaced"/>
</dbReference>
<evidence type="ECO:0000256" key="1">
    <source>
        <dbReference type="ARBA" id="ARBA00008535"/>
    </source>
</evidence>
<dbReference type="InterPro" id="IPR027417">
    <property type="entry name" value="P-loop_NTPase"/>
</dbReference>
<evidence type="ECO:0000313" key="6">
    <source>
        <dbReference type="Ensembl" id="ENSCWAP00000023685.1"/>
    </source>
</evidence>
<protein>
    <submittedName>
        <fullName evidence="6">GTPase, IMAP family member 7</fullName>
    </submittedName>
</protein>
<dbReference type="GO" id="GO:0003924">
    <property type="term" value="F:GTPase activity"/>
    <property type="evidence" value="ECO:0007669"/>
    <property type="project" value="Ensembl"/>
</dbReference>
<dbReference type="PANTHER" id="PTHR10903:SF170">
    <property type="entry name" value="GTPASE IMAP FAMILY MEMBER 7"/>
    <property type="match status" value="1"/>
</dbReference>
<dbReference type="Ensembl" id="ENSCWAT00000025661.1">
    <property type="protein sequence ID" value="ENSCWAP00000023685.1"/>
    <property type="gene ID" value="ENSCWAG00000018038.1"/>
</dbReference>
<dbReference type="CDD" id="cd01852">
    <property type="entry name" value="AIG1"/>
    <property type="match status" value="1"/>
</dbReference>
<evidence type="ECO:0000256" key="2">
    <source>
        <dbReference type="ARBA" id="ARBA00022741"/>
    </source>
</evidence>
<dbReference type="GO" id="GO:0005811">
    <property type="term" value="C:lipid droplet"/>
    <property type="evidence" value="ECO:0007669"/>
    <property type="project" value="Ensembl"/>
</dbReference>
<dbReference type="Pfam" id="PF04548">
    <property type="entry name" value="AIG1"/>
    <property type="match status" value="1"/>
</dbReference>
<feature type="region of interest" description="Disordered" evidence="4">
    <location>
        <begin position="225"/>
        <end position="244"/>
    </location>
</feature>
<dbReference type="PANTHER" id="PTHR10903">
    <property type="entry name" value="GTPASE, IMAP FAMILY MEMBER-RELATED"/>
    <property type="match status" value="1"/>
</dbReference>
<dbReference type="GO" id="GO:0046039">
    <property type="term" value="P:GTP metabolic process"/>
    <property type="evidence" value="ECO:0007669"/>
    <property type="project" value="Ensembl"/>
</dbReference>
<keyword evidence="3" id="KW-0342">GTP-binding</keyword>
<dbReference type="Gene3D" id="3.40.50.300">
    <property type="entry name" value="P-loop containing nucleotide triphosphate hydrolases"/>
    <property type="match status" value="1"/>
</dbReference>
<gene>
    <name evidence="6" type="primary">GIMAP7</name>
</gene>